<dbReference type="Proteomes" id="UP000523000">
    <property type="component" value="Unassembled WGS sequence"/>
</dbReference>
<accession>A0A839QN84</accession>
<dbReference type="RefSeq" id="WP_183512777.1">
    <property type="nucleotide sequence ID" value="NZ_BAABGK010000104.1"/>
</dbReference>
<evidence type="ECO:0000313" key="1">
    <source>
        <dbReference type="EMBL" id="MBB2997230.1"/>
    </source>
</evidence>
<dbReference type="AlphaFoldDB" id="A0A839QN84"/>
<evidence type="ECO:0000313" key="2">
    <source>
        <dbReference type="Proteomes" id="UP000523000"/>
    </source>
</evidence>
<organism evidence="1 2">
    <name type="scientific">Paeniglutamicibacter cryotolerans</name>
    <dbReference type="NCBI Taxonomy" id="670079"/>
    <lineage>
        <taxon>Bacteria</taxon>
        <taxon>Bacillati</taxon>
        <taxon>Actinomycetota</taxon>
        <taxon>Actinomycetes</taxon>
        <taxon>Micrococcales</taxon>
        <taxon>Micrococcaceae</taxon>
        <taxon>Paeniglutamicibacter</taxon>
    </lineage>
</organism>
<proteinExistence type="predicted"/>
<gene>
    <name evidence="1" type="ORF">E9229_003477</name>
</gene>
<dbReference type="EMBL" id="JACHVS010000002">
    <property type="protein sequence ID" value="MBB2997230.1"/>
    <property type="molecule type" value="Genomic_DNA"/>
</dbReference>
<keyword evidence="2" id="KW-1185">Reference proteome</keyword>
<reference evidence="1 2" key="1">
    <citation type="submission" date="2020-08" db="EMBL/GenBank/DDBJ databases">
        <title>Sequencing the genomes of 1000 actinobacteria strains.</title>
        <authorList>
            <person name="Klenk H.-P."/>
        </authorList>
    </citation>
    <scope>NUCLEOTIDE SEQUENCE [LARGE SCALE GENOMIC DNA]</scope>
    <source>
        <strain evidence="1 2">DSM 22826</strain>
    </source>
</reference>
<name>A0A839QN84_9MICC</name>
<protein>
    <submittedName>
        <fullName evidence="1">Uncharacterized protein</fullName>
    </submittedName>
</protein>
<comment type="caution">
    <text evidence="1">The sequence shown here is derived from an EMBL/GenBank/DDBJ whole genome shotgun (WGS) entry which is preliminary data.</text>
</comment>
<sequence length="105" mass="11106">MIGVCQGVPALHGARQGGLDFLFACELRGNSNSNFRGSWSVRIDRVEYAAARMTGRDFHGDSSIRGGGKVVGQVYTAILDDPTSTGHQFGNGLALSLPGPPAMER</sequence>